<feature type="region of interest" description="Disordered" evidence="1">
    <location>
        <begin position="1"/>
        <end position="121"/>
    </location>
</feature>
<reference evidence="2" key="2">
    <citation type="submission" date="2020-10" db="EMBL/GenBank/DDBJ databases">
        <authorList>
            <person name="Cooper E.A."/>
            <person name="Brenton Z.W."/>
            <person name="Flinn B.S."/>
            <person name="Jenkins J."/>
            <person name="Shu S."/>
            <person name="Flowers D."/>
            <person name="Luo F."/>
            <person name="Wang Y."/>
            <person name="Xia P."/>
            <person name="Barry K."/>
            <person name="Daum C."/>
            <person name="Lipzen A."/>
            <person name="Yoshinaga Y."/>
            <person name="Schmutz J."/>
            <person name="Saski C."/>
            <person name="Vermerris W."/>
            <person name="Kresovich S."/>
        </authorList>
    </citation>
    <scope>NUCLEOTIDE SEQUENCE</scope>
</reference>
<comment type="caution">
    <text evidence="2">The sequence shown here is derived from an EMBL/GenBank/DDBJ whole genome shotgun (WGS) entry which is preliminary data.</text>
</comment>
<feature type="compositionally biased region" description="Basic residues" evidence="1">
    <location>
        <begin position="99"/>
        <end position="109"/>
    </location>
</feature>
<evidence type="ECO:0000256" key="1">
    <source>
        <dbReference type="SAM" id="MobiDB-lite"/>
    </source>
</evidence>
<organism evidence="2 3">
    <name type="scientific">Sorghum bicolor</name>
    <name type="common">Sorghum</name>
    <name type="synonym">Sorghum vulgare</name>
    <dbReference type="NCBI Taxonomy" id="4558"/>
    <lineage>
        <taxon>Eukaryota</taxon>
        <taxon>Viridiplantae</taxon>
        <taxon>Streptophyta</taxon>
        <taxon>Embryophyta</taxon>
        <taxon>Tracheophyta</taxon>
        <taxon>Spermatophyta</taxon>
        <taxon>Magnoliopsida</taxon>
        <taxon>Liliopsida</taxon>
        <taxon>Poales</taxon>
        <taxon>Poaceae</taxon>
        <taxon>PACMAD clade</taxon>
        <taxon>Panicoideae</taxon>
        <taxon>Andropogonodae</taxon>
        <taxon>Andropogoneae</taxon>
        <taxon>Sorghinae</taxon>
        <taxon>Sorghum</taxon>
    </lineage>
</organism>
<dbReference type="AlphaFoldDB" id="A0A921V0K7"/>
<gene>
    <name evidence="2" type="ORF">BDA96_01G189100</name>
</gene>
<sequence>MSPPVATGEAAPALCTDGTPASGPAGGRTPRRAVGARPPLPAPRSTTGPRAPCARRWRRRRRRSTAPPSEPGPRRVSSETAASATSGRRRRAEENQNRRSSRWARRARWGRTTPRWPWSASSSSRLELVNSNSTSMQCFCLFLSR</sequence>
<dbReference type="Proteomes" id="UP000807115">
    <property type="component" value="Chromosome 1"/>
</dbReference>
<feature type="compositionally biased region" description="Low complexity" evidence="1">
    <location>
        <begin position="110"/>
        <end position="121"/>
    </location>
</feature>
<feature type="compositionally biased region" description="Basic residues" evidence="1">
    <location>
        <begin position="53"/>
        <end position="64"/>
    </location>
</feature>
<protein>
    <submittedName>
        <fullName evidence="2">Uncharacterized protein</fullName>
    </submittedName>
</protein>
<accession>A0A921V0K7</accession>
<name>A0A921V0K7_SORBI</name>
<reference evidence="2" key="1">
    <citation type="journal article" date="2019" name="BMC Genomics">
        <title>A new reference genome for Sorghum bicolor reveals high levels of sequence similarity between sweet and grain genotypes: implications for the genetics of sugar metabolism.</title>
        <authorList>
            <person name="Cooper E.A."/>
            <person name="Brenton Z.W."/>
            <person name="Flinn B.S."/>
            <person name="Jenkins J."/>
            <person name="Shu S."/>
            <person name="Flowers D."/>
            <person name="Luo F."/>
            <person name="Wang Y."/>
            <person name="Xia P."/>
            <person name="Barry K."/>
            <person name="Daum C."/>
            <person name="Lipzen A."/>
            <person name="Yoshinaga Y."/>
            <person name="Schmutz J."/>
            <person name="Saski C."/>
            <person name="Vermerris W."/>
            <person name="Kresovich S."/>
        </authorList>
    </citation>
    <scope>NUCLEOTIDE SEQUENCE</scope>
</reference>
<evidence type="ECO:0000313" key="2">
    <source>
        <dbReference type="EMBL" id="KAG0548696.1"/>
    </source>
</evidence>
<evidence type="ECO:0000313" key="3">
    <source>
        <dbReference type="Proteomes" id="UP000807115"/>
    </source>
</evidence>
<proteinExistence type="predicted"/>
<dbReference type="EMBL" id="CM027680">
    <property type="protein sequence ID" value="KAG0548696.1"/>
    <property type="molecule type" value="Genomic_DNA"/>
</dbReference>